<feature type="coiled-coil region" evidence="1">
    <location>
        <begin position="314"/>
        <end position="364"/>
    </location>
</feature>
<evidence type="ECO:0000256" key="1">
    <source>
        <dbReference type="SAM" id="Coils"/>
    </source>
</evidence>
<accession>A0A0L0CG36</accession>
<gene>
    <name evidence="2" type="ORF">FF38_14355</name>
</gene>
<organism evidence="2 3">
    <name type="scientific">Lucilia cuprina</name>
    <name type="common">Green bottle fly</name>
    <name type="synonym">Australian sheep blowfly</name>
    <dbReference type="NCBI Taxonomy" id="7375"/>
    <lineage>
        <taxon>Eukaryota</taxon>
        <taxon>Metazoa</taxon>
        <taxon>Ecdysozoa</taxon>
        <taxon>Arthropoda</taxon>
        <taxon>Hexapoda</taxon>
        <taxon>Insecta</taxon>
        <taxon>Pterygota</taxon>
        <taxon>Neoptera</taxon>
        <taxon>Endopterygota</taxon>
        <taxon>Diptera</taxon>
        <taxon>Brachycera</taxon>
        <taxon>Muscomorpha</taxon>
        <taxon>Oestroidea</taxon>
        <taxon>Calliphoridae</taxon>
        <taxon>Luciliinae</taxon>
        <taxon>Lucilia</taxon>
    </lineage>
</organism>
<proteinExistence type="predicted"/>
<dbReference type="AlphaFoldDB" id="A0A0L0CG36"/>
<dbReference type="OMA" id="CTINALY"/>
<dbReference type="OrthoDB" id="7914571at2759"/>
<protein>
    <submittedName>
        <fullName evidence="2">Uncharacterized protein</fullName>
    </submittedName>
</protein>
<evidence type="ECO:0000313" key="2">
    <source>
        <dbReference type="EMBL" id="KNC31182.1"/>
    </source>
</evidence>
<reference evidence="2 3" key="1">
    <citation type="journal article" date="2015" name="Nat. Commun.">
        <title>Lucilia cuprina genome unlocks parasitic fly biology to underpin future interventions.</title>
        <authorList>
            <person name="Anstead C.A."/>
            <person name="Korhonen P.K."/>
            <person name="Young N.D."/>
            <person name="Hall R.S."/>
            <person name="Jex A.R."/>
            <person name="Murali S.C."/>
            <person name="Hughes D.S."/>
            <person name="Lee S.F."/>
            <person name="Perry T."/>
            <person name="Stroehlein A.J."/>
            <person name="Ansell B.R."/>
            <person name="Breugelmans B."/>
            <person name="Hofmann A."/>
            <person name="Qu J."/>
            <person name="Dugan S."/>
            <person name="Lee S.L."/>
            <person name="Chao H."/>
            <person name="Dinh H."/>
            <person name="Han Y."/>
            <person name="Doddapaneni H.V."/>
            <person name="Worley K.C."/>
            <person name="Muzny D.M."/>
            <person name="Ioannidis P."/>
            <person name="Waterhouse R.M."/>
            <person name="Zdobnov E.M."/>
            <person name="James P.J."/>
            <person name="Bagnall N.H."/>
            <person name="Kotze A.C."/>
            <person name="Gibbs R.A."/>
            <person name="Richards S."/>
            <person name="Batterham P."/>
            <person name="Gasser R.B."/>
        </authorList>
    </citation>
    <scope>NUCLEOTIDE SEQUENCE [LARGE SCALE GENOMIC DNA]</scope>
    <source>
        <strain evidence="2 3">LS</strain>
        <tissue evidence="2">Full body</tissue>
    </source>
</reference>
<comment type="caution">
    <text evidence="2">The sequence shown here is derived from an EMBL/GenBank/DDBJ whole genome shotgun (WGS) entry which is preliminary data.</text>
</comment>
<keyword evidence="1" id="KW-0175">Coiled coil</keyword>
<evidence type="ECO:0000313" key="3">
    <source>
        <dbReference type="Proteomes" id="UP000037069"/>
    </source>
</evidence>
<name>A0A0L0CG36_LUCCU</name>
<keyword evidence="3" id="KW-1185">Reference proteome</keyword>
<sequence length="367" mass="44451">MQSIEALYNINHYKTENLKSSRFIKLKPKVALELCNHRPSYEYVKAIAIEHLEKSLNDQLQLLISVDKCDYNNMDKLSKNIFSWSKHDFLERRALENCVWIDVFKKHTNRDCLEKFKIKTDLREILNLLKLLFQGNSETSIRKTLREAEHNFNIFAILQEEKKTLKEELQNYDFRYNARLFNRRQTKQQLILWDIEETMLNSQTWGPIKMRYQINWYQYQTEQTEVQKSLKENEIQHEIDQYKLKMLIEKMSADNMRDVYYTLAEQHKQDLDVMQNRFDSELDKIDNEISYIRLQIAKLIEQQRILGEKIEGFHEQIKKRLELEEHERQLQESERLRLEEEIRLNKLKEEKSRKKKIASKAKSLAKA</sequence>
<dbReference type="Proteomes" id="UP000037069">
    <property type="component" value="Unassembled WGS sequence"/>
</dbReference>
<dbReference type="EMBL" id="JRES01000438">
    <property type="protein sequence ID" value="KNC31182.1"/>
    <property type="molecule type" value="Genomic_DNA"/>
</dbReference>